<protein>
    <submittedName>
        <fullName evidence="1">Uncharacterized protein</fullName>
    </submittedName>
</protein>
<evidence type="ECO:0000313" key="2">
    <source>
        <dbReference type="Proteomes" id="UP001285441"/>
    </source>
</evidence>
<proteinExistence type="predicted"/>
<reference evidence="1" key="1">
    <citation type="journal article" date="2023" name="Mol. Phylogenet. Evol.">
        <title>Genome-scale phylogeny and comparative genomics of the fungal order Sordariales.</title>
        <authorList>
            <person name="Hensen N."/>
            <person name="Bonometti L."/>
            <person name="Westerberg I."/>
            <person name="Brannstrom I.O."/>
            <person name="Guillou S."/>
            <person name="Cros-Aarteil S."/>
            <person name="Calhoun S."/>
            <person name="Haridas S."/>
            <person name="Kuo A."/>
            <person name="Mondo S."/>
            <person name="Pangilinan J."/>
            <person name="Riley R."/>
            <person name="LaButti K."/>
            <person name="Andreopoulos B."/>
            <person name="Lipzen A."/>
            <person name="Chen C."/>
            <person name="Yan M."/>
            <person name="Daum C."/>
            <person name="Ng V."/>
            <person name="Clum A."/>
            <person name="Steindorff A."/>
            <person name="Ohm R.A."/>
            <person name="Martin F."/>
            <person name="Silar P."/>
            <person name="Natvig D.O."/>
            <person name="Lalanne C."/>
            <person name="Gautier V."/>
            <person name="Ament-Velasquez S.L."/>
            <person name="Kruys A."/>
            <person name="Hutchinson M.I."/>
            <person name="Powell A.J."/>
            <person name="Barry K."/>
            <person name="Miller A.N."/>
            <person name="Grigoriev I.V."/>
            <person name="Debuchy R."/>
            <person name="Gladieux P."/>
            <person name="Hiltunen Thoren M."/>
            <person name="Johannesson H."/>
        </authorList>
    </citation>
    <scope>NUCLEOTIDE SEQUENCE</scope>
    <source>
        <strain evidence="1">CBS 232.78</strain>
    </source>
</reference>
<comment type="caution">
    <text evidence="1">The sequence shown here is derived from an EMBL/GenBank/DDBJ whole genome shotgun (WGS) entry which is preliminary data.</text>
</comment>
<accession>A0AAE0P0M0</accession>
<dbReference type="EMBL" id="JAULSW010000002">
    <property type="protein sequence ID" value="KAK3391126.1"/>
    <property type="molecule type" value="Genomic_DNA"/>
</dbReference>
<name>A0AAE0P0M0_9PEZI</name>
<dbReference type="Proteomes" id="UP001285441">
    <property type="component" value="Unassembled WGS sequence"/>
</dbReference>
<reference evidence="1" key="2">
    <citation type="submission" date="2023-06" db="EMBL/GenBank/DDBJ databases">
        <authorList>
            <consortium name="Lawrence Berkeley National Laboratory"/>
            <person name="Haridas S."/>
            <person name="Hensen N."/>
            <person name="Bonometti L."/>
            <person name="Westerberg I."/>
            <person name="Brannstrom I.O."/>
            <person name="Guillou S."/>
            <person name="Cros-Aarteil S."/>
            <person name="Calhoun S."/>
            <person name="Kuo A."/>
            <person name="Mondo S."/>
            <person name="Pangilinan J."/>
            <person name="Riley R."/>
            <person name="LaButti K."/>
            <person name="Andreopoulos B."/>
            <person name="Lipzen A."/>
            <person name="Chen C."/>
            <person name="Yanf M."/>
            <person name="Daum C."/>
            <person name="Ng V."/>
            <person name="Clum A."/>
            <person name="Steindorff A."/>
            <person name="Ohm R."/>
            <person name="Martin F."/>
            <person name="Silar P."/>
            <person name="Natvig D."/>
            <person name="Lalanne C."/>
            <person name="Gautier V."/>
            <person name="Ament-velasquez S.L."/>
            <person name="Kruys A."/>
            <person name="Hutchinson M.I."/>
            <person name="Powell A.J."/>
            <person name="Barry K."/>
            <person name="Miller A.N."/>
            <person name="Grigoriev I.V."/>
            <person name="Debuchy R."/>
            <person name="Gladieux P."/>
            <person name="Thoren M.H."/>
            <person name="Johannesson H."/>
        </authorList>
    </citation>
    <scope>NUCLEOTIDE SEQUENCE</scope>
    <source>
        <strain evidence="1">CBS 232.78</strain>
    </source>
</reference>
<sequence length="411" mass="47166">MANEIRSGSIALSKLIFDLGQKKQLHLSRTQYEANRLKYKLLTELVPKAIEVLSLLHRPPGPGSAAAPNTATQPGDDQRQALSDSFLSNFHRIWHRFVLSSAEISKICEPLDRASFNDDLFIPVFKQQLSIFQQVLHTEGFVGASAAGTIHIRSLYEVLKEVIVDQVWTRAHGGNPSAHFIPSCAYLFRWGATADVAHIWNARNNAFATAAADRRTDPTPLLAIALYNAAMPYLREIPLEDIIRPPNPMNQGQGHLPGHDWIDGIEIFEEWAERTHVQAFRSDPRMGAATARALREYAREPVAARSIANYFHEYLRVPVVDEDHEYRRWERRTCAFRVLDVMDHQAQNRFQQLYLRDLATRVQQPLNLFESLWRFHREKKMLKELEEHVFIPSFETDAEDLILSATWRDVI</sequence>
<gene>
    <name evidence="1" type="ORF">B0H63DRAFT_520319</name>
</gene>
<organism evidence="1 2">
    <name type="scientific">Podospora didyma</name>
    <dbReference type="NCBI Taxonomy" id="330526"/>
    <lineage>
        <taxon>Eukaryota</taxon>
        <taxon>Fungi</taxon>
        <taxon>Dikarya</taxon>
        <taxon>Ascomycota</taxon>
        <taxon>Pezizomycotina</taxon>
        <taxon>Sordariomycetes</taxon>
        <taxon>Sordariomycetidae</taxon>
        <taxon>Sordariales</taxon>
        <taxon>Podosporaceae</taxon>
        <taxon>Podospora</taxon>
    </lineage>
</organism>
<keyword evidence="2" id="KW-1185">Reference proteome</keyword>
<evidence type="ECO:0000313" key="1">
    <source>
        <dbReference type="EMBL" id="KAK3391126.1"/>
    </source>
</evidence>
<dbReference type="AlphaFoldDB" id="A0AAE0P0M0"/>